<dbReference type="Proteomes" id="UP000198546">
    <property type="component" value="Chromosome i"/>
</dbReference>
<evidence type="ECO:0000313" key="3">
    <source>
        <dbReference type="EMBL" id="SDD20821.1"/>
    </source>
</evidence>
<dbReference type="Pfam" id="PF02861">
    <property type="entry name" value="Clp_N"/>
    <property type="match status" value="1"/>
</dbReference>
<dbReference type="Gene3D" id="1.10.1780.10">
    <property type="entry name" value="Clp, N-terminal domain"/>
    <property type="match status" value="2"/>
</dbReference>
<dbReference type="AlphaFoldDB" id="A0A1G6SVS9"/>
<dbReference type="RefSeq" id="WP_157676926.1">
    <property type="nucleotide sequence ID" value="NZ_LT629688.1"/>
</dbReference>
<keyword evidence="4" id="KW-1185">Reference proteome</keyword>
<dbReference type="OrthoDB" id="3628183at2"/>
<evidence type="ECO:0000313" key="4">
    <source>
        <dbReference type="Proteomes" id="UP000198546"/>
    </source>
</evidence>
<sequence length="188" mass="19731">MFERFSAGAKQVVVLAQEDARGRGQSTVRSENLLVCLAEAVHGPDTAAAELLTALGMGAVDVRAAVDRLPGAAGPAPDGDRLARLGIDLDEVRTRVEESFGPGALERTAAAQRKALTGHIPFDAGARQSLEHSLREALELGDRRLGTEHVLLGVARAEGGAGHHLLAAAGITSERLRAEVRRRRLAAG</sequence>
<feature type="domain" description="Clp R" evidence="2">
    <location>
        <begin position="2"/>
        <end position="188"/>
    </location>
</feature>
<accession>A0A1G6SVS9</accession>
<evidence type="ECO:0000259" key="2">
    <source>
        <dbReference type="PROSITE" id="PS51903"/>
    </source>
</evidence>
<dbReference type="STRING" id="675864.SAMN04489747_0441"/>
<evidence type="ECO:0000256" key="1">
    <source>
        <dbReference type="PROSITE-ProRule" id="PRU01251"/>
    </source>
</evidence>
<dbReference type="SUPFAM" id="SSF81923">
    <property type="entry name" value="Double Clp-N motif"/>
    <property type="match status" value="2"/>
</dbReference>
<protein>
    <submittedName>
        <fullName evidence="3">Clp amino terminal domain-containing protein, pathogenicity island component</fullName>
    </submittedName>
</protein>
<gene>
    <name evidence="3" type="ORF">SAMN04489747_0441</name>
</gene>
<dbReference type="PROSITE" id="PS51903">
    <property type="entry name" value="CLP_R"/>
    <property type="match status" value="1"/>
</dbReference>
<organism evidence="3 4">
    <name type="scientific">Auraticoccus monumenti</name>
    <dbReference type="NCBI Taxonomy" id="675864"/>
    <lineage>
        <taxon>Bacteria</taxon>
        <taxon>Bacillati</taxon>
        <taxon>Actinomycetota</taxon>
        <taxon>Actinomycetes</taxon>
        <taxon>Propionibacteriales</taxon>
        <taxon>Propionibacteriaceae</taxon>
        <taxon>Auraticoccus</taxon>
    </lineage>
</organism>
<reference evidence="3 4" key="1">
    <citation type="submission" date="2016-10" db="EMBL/GenBank/DDBJ databases">
        <authorList>
            <person name="de Groot N.N."/>
        </authorList>
    </citation>
    <scope>NUCLEOTIDE SEQUENCE [LARGE SCALE GENOMIC DNA]</scope>
    <source>
        <strain evidence="3 4">MON 2.2</strain>
    </source>
</reference>
<name>A0A1G6SVS9_9ACTN</name>
<proteinExistence type="predicted"/>
<dbReference type="InterPro" id="IPR036628">
    <property type="entry name" value="Clp_N_dom_sf"/>
</dbReference>
<dbReference type="InterPro" id="IPR004176">
    <property type="entry name" value="Clp_R_N"/>
</dbReference>
<keyword evidence="1" id="KW-0677">Repeat</keyword>
<dbReference type="EMBL" id="LT629688">
    <property type="protein sequence ID" value="SDD20821.1"/>
    <property type="molecule type" value="Genomic_DNA"/>
</dbReference>